<dbReference type="Pfam" id="PF04101">
    <property type="entry name" value="Glyco_tran_28_C"/>
    <property type="match status" value="1"/>
</dbReference>
<proteinExistence type="inferred from homology"/>
<gene>
    <name evidence="7" type="primary">ALG13</name>
    <name evidence="9" type="ORF">PhCBS80983_g01584</name>
</gene>
<protein>
    <recommendedName>
        <fullName evidence="3 7">UDP-N-acetylglucosamine transferase subunit ALG13</fullName>
        <ecNumber evidence="2 7">2.4.1.141</ecNumber>
    </recommendedName>
    <alternativeName>
        <fullName evidence="5 7">Asparagine-linked glycosylation protein 13</fullName>
    </alternativeName>
</protein>
<dbReference type="PANTHER" id="PTHR47043:SF1">
    <property type="entry name" value="UDP-N-ACETYLGLUCOSAMINE TRANSFERASE SUBUNIT ALG13"/>
    <property type="match status" value="1"/>
</dbReference>
<keyword evidence="7 9" id="KW-0808">Transferase</keyword>
<keyword evidence="7 9" id="KW-0328">Glycosyltransferase</keyword>
<comment type="catalytic activity">
    <reaction evidence="6">
        <text>an N-acetyl-alpha-D-glucosaminyl-diphospho-di-trans,poly-cis-dolichol + UDP-N-acetyl-alpha-D-glucosamine = an N,N'-diacetylchitobiosyl-diphospho-di-trans,poly-cis-dolichol + UDP + H(+)</text>
        <dbReference type="Rhea" id="RHEA:23380"/>
        <dbReference type="Rhea" id="RHEA-COMP:19507"/>
        <dbReference type="Rhea" id="RHEA-COMP:19510"/>
        <dbReference type="ChEBI" id="CHEBI:15378"/>
        <dbReference type="ChEBI" id="CHEBI:57269"/>
        <dbReference type="ChEBI" id="CHEBI:57705"/>
        <dbReference type="ChEBI" id="CHEBI:58223"/>
        <dbReference type="ChEBI" id="CHEBI:58427"/>
        <dbReference type="EC" id="2.4.1.141"/>
    </reaction>
</comment>
<evidence type="ECO:0000256" key="5">
    <source>
        <dbReference type="ARBA" id="ARBA00032061"/>
    </source>
</evidence>
<evidence type="ECO:0000256" key="3">
    <source>
        <dbReference type="ARBA" id="ARBA00017468"/>
    </source>
</evidence>
<organism evidence="9 10">
    <name type="scientific">Powellomyces hirtus</name>
    <dbReference type="NCBI Taxonomy" id="109895"/>
    <lineage>
        <taxon>Eukaryota</taxon>
        <taxon>Fungi</taxon>
        <taxon>Fungi incertae sedis</taxon>
        <taxon>Chytridiomycota</taxon>
        <taxon>Chytridiomycota incertae sedis</taxon>
        <taxon>Chytridiomycetes</taxon>
        <taxon>Spizellomycetales</taxon>
        <taxon>Powellomycetaceae</taxon>
        <taxon>Powellomyces</taxon>
    </lineage>
</organism>
<evidence type="ECO:0000256" key="2">
    <source>
        <dbReference type="ARBA" id="ARBA00012614"/>
    </source>
</evidence>
<dbReference type="Proteomes" id="UP000318582">
    <property type="component" value="Unassembled WGS sequence"/>
</dbReference>
<name>A0A507EAA6_9FUNG</name>
<evidence type="ECO:0000256" key="1">
    <source>
        <dbReference type="ARBA" id="ARBA00011198"/>
    </source>
</evidence>
<dbReference type="EC" id="2.4.1.141" evidence="2 7"/>
<dbReference type="InterPro" id="IPR007235">
    <property type="entry name" value="Glyco_trans_28_C"/>
</dbReference>
<dbReference type="PANTHER" id="PTHR47043">
    <property type="entry name" value="UDP-N-ACETYLGLUCOSAMINE TRANSFERASE SUBUNIT ALG13"/>
    <property type="match status" value="1"/>
</dbReference>
<dbReference type="InterPro" id="IPR052474">
    <property type="entry name" value="UDP-GlcNAc_transferase"/>
</dbReference>
<dbReference type="EMBL" id="QEAQ01000013">
    <property type="protein sequence ID" value="TPX60671.1"/>
    <property type="molecule type" value="Genomic_DNA"/>
</dbReference>
<reference evidence="9 10" key="1">
    <citation type="journal article" date="2019" name="Sci. Rep.">
        <title>Comparative genomics of chytrid fungi reveal insights into the obligate biotrophic and pathogenic lifestyle of Synchytrium endobioticum.</title>
        <authorList>
            <person name="van de Vossenberg B.T.L.H."/>
            <person name="Warris S."/>
            <person name="Nguyen H.D.T."/>
            <person name="van Gent-Pelzer M.P.E."/>
            <person name="Joly D.L."/>
            <person name="van de Geest H.C."/>
            <person name="Bonants P.J.M."/>
            <person name="Smith D.S."/>
            <person name="Levesque C.A."/>
            <person name="van der Lee T.A.J."/>
        </authorList>
    </citation>
    <scope>NUCLEOTIDE SEQUENCE [LARGE SCALE GENOMIC DNA]</scope>
    <source>
        <strain evidence="9 10">CBS 809.83</strain>
    </source>
</reference>
<comment type="caution">
    <text evidence="9">The sequence shown here is derived from an EMBL/GenBank/DDBJ whole genome shotgun (WGS) entry which is preliminary data.</text>
</comment>
<feature type="domain" description="Glycosyl transferase family 28 C-terminal" evidence="8">
    <location>
        <begin position="15"/>
        <end position="150"/>
    </location>
</feature>
<dbReference type="SUPFAM" id="SSF53756">
    <property type="entry name" value="UDP-Glycosyltransferase/glycogen phosphorylase"/>
    <property type="match status" value="1"/>
</dbReference>
<comment type="subcellular location">
    <subcellularLocation>
        <location evidence="7">Endoplasmic reticulum</location>
    </subcellularLocation>
</comment>
<keyword evidence="7" id="KW-0256">Endoplasmic reticulum</keyword>
<evidence type="ECO:0000313" key="9">
    <source>
        <dbReference type="EMBL" id="TPX60671.1"/>
    </source>
</evidence>
<evidence type="ECO:0000313" key="10">
    <source>
        <dbReference type="Proteomes" id="UP000318582"/>
    </source>
</evidence>
<evidence type="ECO:0000256" key="6">
    <source>
        <dbReference type="ARBA" id="ARBA00048184"/>
    </source>
</evidence>
<dbReference type="Gene3D" id="3.40.50.2000">
    <property type="entry name" value="Glycogen Phosphorylase B"/>
    <property type="match status" value="1"/>
</dbReference>
<evidence type="ECO:0000256" key="4">
    <source>
        <dbReference type="ARBA" id="ARBA00024804"/>
    </source>
</evidence>
<keyword evidence="10" id="KW-1185">Reference proteome</keyword>
<comment type="subunit">
    <text evidence="1 7">Heterodimer with ALG14 to form a functional enzyme.</text>
</comment>
<dbReference type="GO" id="GO:0006488">
    <property type="term" value="P:dolichol-linked oligosaccharide biosynthetic process"/>
    <property type="evidence" value="ECO:0007669"/>
    <property type="project" value="TreeGrafter"/>
</dbReference>
<evidence type="ECO:0000259" key="8">
    <source>
        <dbReference type="Pfam" id="PF04101"/>
    </source>
</evidence>
<dbReference type="GO" id="GO:0043541">
    <property type="term" value="C:UDP-N-acetylglucosamine transferase complex"/>
    <property type="evidence" value="ECO:0007669"/>
    <property type="project" value="TreeGrafter"/>
</dbReference>
<dbReference type="AlphaFoldDB" id="A0A507EAA6"/>
<sequence length="180" mass="19278">MLTENGDPVRRPQRTVFVTVGTTQFNDLVNMACTLEFLLTLQAEGYTELIIQHGAGPLPKTPTHSPIPVKGFAFKGDLSKEIENAALVISHAGAGLILESLSAGKPLLVVVNRGLMDNHQMDLAVALAKMEVLVWADVEDIIDRIAEGGLQKLKAFGEGDPDRVTSVLEEEAGFVGCASK</sequence>
<comment type="function">
    <text evidence="4 7">Involved in protein N-glycosylation. Essential for the second step of the dolichol-linked oligosaccharide pathway.</text>
</comment>
<evidence type="ECO:0000256" key="7">
    <source>
        <dbReference type="RuleBase" id="RU362128"/>
    </source>
</evidence>
<accession>A0A507EAA6</accession>
<comment type="similarity">
    <text evidence="7">Belongs to the glycosyltransferase 28 family.</text>
</comment>
<dbReference type="GO" id="GO:0004577">
    <property type="term" value="F:N-acetylglucosaminyldiphosphodolichol N-acetylglucosaminyltransferase activity"/>
    <property type="evidence" value="ECO:0007669"/>
    <property type="project" value="UniProtKB-EC"/>
</dbReference>
<dbReference type="STRING" id="109895.A0A507EAA6"/>